<evidence type="ECO:0000259" key="7">
    <source>
        <dbReference type="PROSITE" id="PS50850"/>
    </source>
</evidence>
<feature type="transmembrane region" description="Helical" evidence="6">
    <location>
        <begin position="65"/>
        <end position="85"/>
    </location>
</feature>
<dbReference type="OrthoDB" id="440553at2759"/>
<dbReference type="PANTHER" id="PTHR23501:SF43">
    <property type="entry name" value="MULTIDRUG TRANSPORTER, PUTATIVE (AFU_ORTHOLOGUE AFUA_6G03040)-RELATED"/>
    <property type="match status" value="1"/>
</dbReference>
<evidence type="ECO:0000256" key="2">
    <source>
        <dbReference type="ARBA" id="ARBA00022692"/>
    </source>
</evidence>
<dbReference type="VEuPathDB" id="FungiDB:jhhlp_000374"/>
<dbReference type="PRINTS" id="PR01036">
    <property type="entry name" value="TCRTETB"/>
</dbReference>
<gene>
    <name evidence="8" type="ORF">jhhlp_000374</name>
</gene>
<dbReference type="GO" id="GO:0005886">
    <property type="term" value="C:plasma membrane"/>
    <property type="evidence" value="ECO:0007669"/>
    <property type="project" value="TreeGrafter"/>
</dbReference>
<proteinExistence type="predicted"/>
<dbReference type="InterPro" id="IPR011701">
    <property type="entry name" value="MFS"/>
</dbReference>
<sequence>MAADKEREEGIIAAADVPIGSDNGLEKPGVSSKARDFDPAISHHNSSQQASQGDAVNIYPEGWRLYILIFGLCLSLLLSTVETTIVSTSLVSITNALEGFGRRDWVVTSYLLTYAGFLTIFAKFCAVFGRKFMLLFALLAFLVFSVLCGISTNIIELIVFRAFQGFGGSGIYSCVTVITPQILPPKKYAKYMAVISSVFALASILGPVLGGAINDHSSWIWVFLLNAPVAPIPMLLILFFLPTEPSRAPVQGKGWKKKLSEIIPPPGAWRKIDFLGAILLLTASMLVVFAFEEAGTQYPWKSPAIIVTLILSAVCWATFIPWEVWIDKPKFVQEPIFPMRLLRDRRIAGMMLNAFFTGFPFMAVIVNLPQRFQAVNGCTPVQAGLYLLPLLLVSPFANGISAALVSKLKTPPFYILLSGSVLQLIGVALAGMPSAASLDLNRSIFGYEVLMGLGFGFGLSTLLVMATMVFPKDDLGVGMGALTQIRVLGGTISLAICATVLNNHVKKRLQEILTSAQIQAISESFTVIQDLPQQTQEDVRAAFAEGYTKQLQIMIAFSGLVFLCTLLTWQPPQKQVREIEQFLASK</sequence>
<feature type="transmembrane region" description="Helical" evidence="6">
    <location>
        <begin position="191"/>
        <end position="213"/>
    </location>
</feature>
<dbReference type="Gene3D" id="1.20.1720.10">
    <property type="entry name" value="Multidrug resistance protein D"/>
    <property type="match status" value="1"/>
</dbReference>
<evidence type="ECO:0000256" key="5">
    <source>
        <dbReference type="SAM" id="MobiDB-lite"/>
    </source>
</evidence>
<organism evidence="8 9">
    <name type="scientific">Lomentospora prolificans</name>
    <dbReference type="NCBI Taxonomy" id="41688"/>
    <lineage>
        <taxon>Eukaryota</taxon>
        <taxon>Fungi</taxon>
        <taxon>Dikarya</taxon>
        <taxon>Ascomycota</taxon>
        <taxon>Pezizomycotina</taxon>
        <taxon>Sordariomycetes</taxon>
        <taxon>Hypocreomycetidae</taxon>
        <taxon>Microascales</taxon>
        <taxon>Microascaceae</taxon>
        <taxon>Lomentospora</taxon>
    </lineage>
</organism>
<keyword evidence="9" id="KW-1185">Reference proteome</keyword>
<dbReference type="Proteomes" id="UP000233524">
    <property type="component" value="Unassembled WGS sequence"/>
</dbReference>
<dbReference type="PANTHER" id="PTHR23501">
    <property type="entry name" value="MAJOR FACILITATOR SUPERFAMILY"/>
    <property type="match status" value="1"/>
</dbReference>
<feature type="transmembrane region" description="Helical" evidence="6">
    <location>
        <begin position="482"/>
        <end position="501"/>
    </location>
</feature>
<feature type="transmembrane region" description="Helical" evidence="6">
    <location>
        <begin position="303"/>
        <end position="326"/>
    </location>
</feature>
<dbReference type="AlphaFoldDB" id="A0A2N3NKR5"/>
<dbReference type="SUPFAM" id="SSF103473">
    <property type="entry name" value="MFS general substrate transporter"/>
    <property type="match status" value="1"/>
</dbReference>
<accession>A0A2N3NKR5</accession>
<feature type="transmembrane region" description="Helical" evidence="6">
    <location>
        <begin position="386"/>
        <end position="406"/>
    </location>
</feature>
<feature type="domain" description="Major facilitator superfamily (MFS) profile" evidence="7">
    <location>
        <begin position="68"/>
        <end position="576"/>
    </location>
</feature>
<keyword evidence="3 6" id="KW-1133">Transmembrane helix</keyword>
<evidence type="ECO:0000256" key="3">
    <source>
        <dbReference type="ARBA" id="ARBA00022989"/>
    </source>
</evidence>
<dbReference type="Gene3D" id="1.20.1250.20">
    <property type="entry name" value="MFS general substrate transporter like domains"/>
    <property type="match status" value="1"/>
</dbReference>
<evidence type="ECO:0000313" key="8">
    <source>
        <dbReference type="EMBL" id="PKS13033.1"/>
    </source>
</evidence>
<protein>
    <recommendedName>
        <fullName evidence="7">Major facilitator superfamily (MFS) profile domain-containing protein</fullName>
    </recommendedName>
</protein>
<feature type="transmembrane region" description="Helical" evidence="6">
    <location>
        <begin position="347"/>
        <end position="366"/>
    </location>
</feature>
<dbReference type="InterPro" id="IPR036259">
    <property type="entry name" value="MFS_trans_sf"/>
</dbReference>
<dbReference type="InParanoid" id="A0A2N3NKR5"/>
<evidence type="ECO:0000256" key="4">
    <source>
        <dbReference type="ARBA" id="ARBA00023136"/>
    </source>
</evidence>
<dbReference type="InterPro" id="IPR020846">
    <property type="entry name" value="MFS_dom"/>
</dbReference>
<dbReference type="PROSITE" id="PS50850">
    <property type="entry name" value="MFS"/>
    <property type="match status" value="1"/>
</dbReference>
<dbReference type="EMBL" id="NLAX01000002">
    <property type="protein sequence ID" value="PKS13033.1"/>
    <property type="molecule type" value="Genomic_DNA"/>
</dbReference>
<name>A0A2N3NKR5_9PEZI</name>
<feature type="transmembrane region" description="Helical" evidence="6">
    <location>
        <begin position="444"/>
        <end position="470"/>
    </location>
</feature>
<dbReference type="Pfam" id="PF07690">
    <property type="entry name" value="MFS_1"/>
    <property type="match status" value="1"/>
</dbReference>
<feature type="transmembrane region" description="Helical" evidence="6">
    <location>
        <begin position="413"/>
        <end position="432"/>
    </location>
</feature>
<feature type="compositionally biased region" description="Basic and acidic residues" evidence="5">
    <location>
        <begin position="1"/>
        <end position="10"/>
    </location>
</feature>
<feature type="transmembrane region" description="Helical" evidence="6">
    <location>
        <begin position="105"/>
        <end position="125"/>
    </location>
</feature>
<feature type="region of interest" description="Disordered" evidence="5">
    <location>
        <begin position="1"/>
        <end position="34"/>
    </location>
</feature>
<comment type="subcellular location">
    <subcellularLocation>
        <location evidence="1">Membrane</location>
        <topology evidence="1">Multi-pass membrane protein</topology>
    </subcellularLocation>
</comment>
<reference evidence="8 9" key="1">
    <citation type="journal article" date="2017" name="G3 (Bethesda)">
        <title>First Draft Genome Sequence of the Pathogenic Fungus Lomentospora prolificans (Formerly Scedosporium prolificans).</title>
        <authorList>
            <person name="Luo R."/>
            <person name="Zimin A."/>
            <person name="Workman R."/>
            <person name="Fan Y."/>
            <person name="Pertea G."/>
            <person name="Grossman N."/>
            <person name="Wear M.P."/>
            <person name="Jia B."/>
            <person name="Miller H."/>
            <person name="Casadevall A."/>
            <person name="Timp W."/>
            <person name="Zhang S.X."/>
            <person name="Salzberg S.L."/>
        </authorList>
    </citation>
    <scope>NUCLEOTIDE SEQUENCE [LARGE SCALE GENOMIC DNA]</scope>
    <source>
        <strain evidence="8 9">JHH-5317</strain>
    </source>
</reference>
<dbReference type="GO" id="GO:0022857">
    <property type="term" value="F:transmembrane transporter activity"/>
    <property type="evidence" value="ECO:0007669"/>
    <property type="project" value="InterPro"/>
</dbReference>
<evidence type="ECO:0000313" key="9">
    <source>
        <dbReference type="Proteomes" id="UP000233524"/>
    </source>
</evidence>
<feature type="transmembrane region" description="Helical" evidence="6">
    <location>
        <begin position="132"/>
        <end position="152"/>
    </location>
</feature>
<evidence type="ECO:0000256" key="6">
    <source>
        <dbReference type="SAM" id="Phobius"/>
    </source>
</evidence>
<comment type="caution">
    <text evidence="8">The sequence shown here is derived from an EMBL/GenBank/DDBJ whole genome shotgun (WGS) entry which is preliminary data.</text>
</comment>
<feature type="transmembrane region" description="Helical" evidence="6">
    <location>
        <begin position="219"/>
        <end position="241"/>
    </location>
</feature>
<keyword evidence="2 6" id="KW-0812">Transmembrane</keyword>
<feature type="transmembrane region" description="Helical" evidence="6">
    <location>
        <begin position="272"/>
        <end position="291"/>
    </location>
</feature>
<keyword evidence="4 6" id="KW-0472">Membrane</keyword>
<evidence type="ECO:0000256" key="1">
    <source>
        <dbReference type="ARBA" id="ARBA00004141"/>
    </source>
</evidence>